<dbReference type="Proteomes" id="UP000199372">
    <property type="component" value="Unassembled WGS sequence"/>
</dbReference>
<dbReference type="PANTHER" id="PTHR11102">
    <property type="entry name" value="SEL-1-LIKE PROTEIN"/>
    <property type="match status" value="1"/>
</dbReference>
<accession>A0A1H8IGJ7</accession>
<dbReference type="SUPFAM" id="SSF81901">
    <property type="entry name" value="HCP-like"/>
    <property type="match status" value="1"/>
</dbReference>
<dbReference type="Gene3D" id="1.25.40.10">
    <property type="entry name" value="Tetratricopeptide repeat domain"/>
    <property type="match status" value="1"/>
</dbReference>
<reference evidence="2" key="1">
    <citation type="submission" date="2016-10" db="EMBL/GenBank/DDBJ databases">
        <authorList>
            <person name="Varghese N."/>
            <person name="Submissions S."/>
        </authorList>
    </citation>
    <scope>NUCLEOTIDE SEQUENCE [LARGE SCALE GENOMIC DNA]</scope>
    <source>
        <strain evidence="2">DSM 26893</strain>
    </source>
</reference>
<name>A0A1H8IGJ7_9RHOB</name>
<protein>
    <recommendedName>
        <fullName evidence="3">Sel1 repeat-containing protein</fullName>
    </recommendedName>
</protein>
<dbReference type="InterPro" id="IPR006597">
    <property type="entry name" value="Sel1-like"/>
</dbReference>
<keyword evidence="2" id="KW-1185">Reference proteome</keyword>
<evidence type="ECO:0000313" key="2">
    <source>
        <dbReference type="Proteomes" id="UP000199372"/>
    </source>
</evidence>
<dbReference type="PANTHER" id="PTHR11102:SF160">
    <property type="entry name" value="ERAD-ASSOCIATED E3 UBIQUITIN-PROTEIN LIGASE COMPONENT HRD3"/>
    <property type="match status" value="1"/>
</dbReference>
<dbReference type="InterPro" id="IPR011990">
    <property type="entry name" value="TPR-like_helical_dom_sf"/>
</dbReference>
<gene>
    <name evidence="1" type="ORF">SAMN04488011_105220</name>
</gene>
<proteinExistence type="predicted"/>
<evidence type="ECO:0008006" key="3">
    <source>
        <dbReference type="Google" id="ProtNLM"/>
    </source>
</evidence>
<dbReference type="AlphaFoldDB" id="A0A1H8IGJ7"/>
<dbReference type="EMBL" id="FOCM01000005">
    <property type="protein sequence ID" value="SEN67481.1"/>
    <property type="molecule type" value="Genomic_DNA"/>
</dbReference>
<organism evidence="1 2">
    <name type="scientific">Palleronia pelagia</name>
    <dbReference type="NCBI Taxonomy" id="387096"/>
    <lineage>
        <taxon>Bacteria</taxon>
        <taxon>Pseudomonadati</taxon>
        <taxon>Pseudomonadota</taxon>
        <taxon>Alphaproteobacteria</taxon>
        <taxon>Rhodobacterales</taxon>
        <taxon>Roseobacteraceae</taxon>
        <taxon>Palleronia</taxon>
    </lineage>
</organism>
<dbReference type="SMART" id="SM00671">
    <property type="entry name" value="SEL1"/>
    <property type="match status" value="2"/>
</dbReference>
<dbReference type="Pfam" id="PF08238">
    <property type="entry name" value="Sel1"/>
    <property type="match status" value="2"/>
</dbReference>
<sequence length="150" mass="16563">MLALPSPVAANPVENARDAMEAGDFTDAMELLRGPARSGNADAEELIGILYAMGLGVERDDRRAFEWYLRSAMKGHPGAQSGIGWYYEVGRGMPAPDLVRAYMWYTLSAIGGDPDAAISLEEVVKKMDQAQIDAALELVEDYKVWMYPFR</sequence>
<dbReference type="InterPro" id="IPR050767">
    <property type="entry name" value="Sel1_AlgK"/>
</dbReference>
<evidence type="ECO:0000313" key="1">
    <source>
        <dbReference type="EMBL" id="SEN67481.1"/>
    </source>
</evidence>